<sequence>MDPHVTFPEFYLGGNPVECDCTMEWLQTINSLEETRQHPTVIDLTASTVDSMNNNAVIPCWRHRNCSSSMGQALYRSEYEGDTDKAFDAFVSYSSKDEVFVTQILAPERARQPAYKLCLHYRDSSRRRLHHRHHPQRCGDQQAHHINIIRKPYQIRMVSLRVPLSDHKYSRTGGGDLLSSCWAMSPRETWTRTSDSTLRQTRTSSGGDTHFWEKLKFAMPDAQPPTRNHQLHALAAQQQPGPRPVLHM</sequence>
<keyword evidence="5" id="KW-0472">Membrane</keyword>
<comment type="caution">
    <text evidence="6">The sequence shown here is derived from an EMBL/GenBank/DDBJ whole genome shotgun (WGS) entry which is preliminary data.</text>
</comment>
<evidence type="ECO:0000256" key="2">
    <source>
        <dbReference type="ARBA" id="ARBA00022692"/>
    </source>
</evidence>
<comment type="subcellular location">
    <subcellularLocation>
        <location evidence="1">Membrane</location>
    </subcellularLocation>
</comment>
<accession>A0A8J5N5S7</accession>
<feature type="non-terminal residue" evidence="6">
    <location>
        <position position="248"/>
    </location>
</feature>
<dbReference type="GO" id="GO:0038023">
    <property type="term" value="F:signaling receptor activity"/>
    <property type="evidence" value="ECO:0007669"/>
    <property type="project" value="TreeGrafter"/>
</dbReference>
<evidence type="ECO:0000313" key="6">
    <source>
        <dbReference type="EMBL" id="KAG7173440.1"/>
    </source>
</evidence>
<dbReference type="InterPro" id="IPR035897">
    <property type="entry name" value="Toll_tir_struct_dom_sf"/>
</dbReference>
<evidence type="ECO:0000256" key="5">
    <source>
        <dbReference type="ARBA" id="ARBA00023136"/>
    </source>
</evidence>
<evidence type="ECO:0000256" key="1">
    <source>
        <dbReference type="ARBA" id="ARBA00004370"/>
    </source>
</evidence>
<dbReference type="AlphaFoldDB" id="A0A8J5N5S7"/>
<dbReference type="PANTHER" id="PTHR24365">
    <property type="entry name" value="TOLL-LIKE RECEPTOR"/>
    <property type="match status" value="1"/>
</dbReference>
<dbReference type="GO" id="GO:0005886">
    <property type="term" value="C:plasma membrane"/>
    <property type="evidence" value="ECO:0007669"/>
    <property type="project" value="TreeGrafter"/>
</dbReference>
<keyword evidence="6" id="KW-0675">Receptor</keyword>
<dbReference type="Proteomes" id="UP000747542">
    <property type="component" value="Unassembled WGS sequence"/>
</dbReference>
<keyword evidence="4" id="KW-1133">Transmembrane helix</keyword>
<gene>
    <name evidence="6" type="primary">Tlr5-L</name>
    <name evidence="6" type="ORF">Hamer_G023465</name>
</gene>
<keyword evidence="3" id="KW-0732">Signal</keyword>
<proteinExistence type="predicted"/>
<dbReference type="EMBL" id="JAHLQT010009918">
    <property type="protein sequence ID" value="KAG7173440.1"/>
    <property type="molecule type" value="Genomic_DNA"/>
</dbReference>
<dbReference type="PANTHER" id="PTHR24365:SF541">
    <property type="entry name" value="PROTEIN TOLL-RELATED"/>
    <property type="match status" value="1"/>
</dbReference>
<keyword evidence="7" id="KW-1185">Reference proteome</keyword>
<feature type="non-terminal residue" evidence="6">
    <location>
        <position position="1"/>
    </location>
</feature>
<name>A0A8J5N5S7_HOMAM</name>
<dbReference type="Gene3D" id="3.40.50.10140">
    <property type="entry name" value="Toll/interleukin-1 receptor homology (TIR) domain"/>
    <property type="match status" value="1"/>
</dbReference>
<keyword evidence="2" id="KW-0812">Transmembrane</keyword>
<dbReference type="SUPFAM" id="SSF52200">
    <property type="entry name" value="Toll/Interleukin receptor TIR domain"/>
    <property type="match status" value="1"/>
</dbReference>
<evidence type="ECO:0000256" key="4">
    <source>
        <dbReference type="ARBA" id="ARBA00022989"/>
    </source>
</evidence>
<organism evidence="6 7">
    <name type="scientific">Homarus americanus</name>
    <name type="common">American lobster</name>
    <dbReference type="NCBI Taxonomy" id="6706"/>
    <lineage>
        <taxon>Eukaryota</taxon>
        <taxon>Metazoa</taxon>
        <taxon>Ecdysozoa</taxon>
        <taxon>Arthropoda</taxon>
        <taxon>Crustacea</taxon>
        <taxon>Multicrustacea</taxon>
        <taxon>Malacostraca</taxon>
        <taxon>Eumalacostraca</taxon>
        <taxon>Eucarida</taxon>
        <taxon>Decapoda</taxon>
        <taxon>Pleocyemata</taxon>
        <taxon>Astacidea</taxon>
        <taxon>Nephropoidea</taxon>
        <taxon>Nephropidae</taxon>
        <taxon>Homarus</taxon>
    </lineage>
</organism>
<evidence type="ECO:0000256" key="3">
    <source>
        <dbReference type="ARBA" id="ARBA00022729"/>
    </source>
</evidence>
<dbReference type="GO" id="GO:0007165">
    <property type="term" value="P:signal transduction"/>
    <property type="evidence" value="ECO:0007669"/>
    <property type="project" value="TreeGrafter"/>
</dbReference>
<reference evidence="6" key="1">
    <citation type="journal article" date="2021" name="Sci. Adv.">
        <title>The American lobster genome reveals insights on longevity, neural, and immune adaptations.</title>
        <authorList>
            <person name="Polinski J.M."/>
            <person name="Zimin A.V."/>
            <person name="Clark K.F."/>
            <person name="Kohn A.B."/>
            <person name="Sadowski N."/>
            <person name="Timp W."/>
            <person name="Ptitsyn A."/>
            <person name="Khanna P."/>
            <person name="Romanova D.Y."/>
            <person name="Williams P."/>
            <person name="Greenwood S.J."/>
            <person name="Moroz L.L."/>
            <person name="Walt D.R."/>
            <person name="Bodnar A.G."/>
        </authorList>
    </citation>
    <scope>NUCLEOTIDE SEQUENCE</scope>
    <source>
        <strain evidence="6">GMGI-L3</strain>
    </source>
</reference>
<evidence type="ECO:0000313" key="7">
    <source>
        <dbReference type="Proteomes" id="UP000747542"/>
    </source>
</evidence>
<protein>
    <submittedName>
        <fullName evidence="6">Toll-like receptor Toll5-like</fullName>
    </submittedName>
</protein>